<feature type="compositionally biased region" description="Basic and acidic residues" evidence="1">
    <location>
        <begin position="152"/>
        <end position="161"/>
    </location>
</feature>
<protein>
    <submittedName>
        <fullName evidence="2">Uncharacterized protein</fullName>
    </submittedName>
</protein>
<evidence type="ECO:0000313" key="3">
    <source>
        <dbReference type="Proteomes" id="UP000813444"/>
    </source>
</evidence>
<name>A0A8K0WK25_9HYPO</name>
<accession>A0A8K0WK25</accession>
<evidence type="ECO:0000256" key="1">
    <source>
        <dbReference type="SAM" id="MobiDB-lite"/>
    </source>
</evidence>
<dbReference type="AlphaFoldDB" id="A0A8K0WK25"/>
<feature type="region of interest" description="Disordered" evidence="1">
    <location>
        <begin position="125"/>
        <end position="239"/>
    </location>
</feature>
<gene>
    <name evidence="2" type="ORF">B0I35DRAFT_485567</name>
</gene>
<dbReference type="Proteomes" id="UP000813444">
    <property type="component" value="Unassembled WGS sequence"/>
</dbReference>
<feature type="compositionally biased region" description="Acidic residues" evidence="1">
    <location>
        <begin position="126"/>
        <end position="138"/>
    </location>
</feature>
<sequence>MRVVWKKTPFLGSDGHGNYYSTQFVSRDALDIRSHRNLEPEMLSFQAFVQALGRPPHLGEAAGTCFEVAIPGQASTWPLYSEESFLRFNRELDMFMATEKTEEARAHAVEITVHVGPLAPYRAENDVEGQEVEQDDSDASIPMQNQPEGEGNELHSGRDSMIEDNSTGKGDDVDLSDDDTIRVAQQDSGTPREGAGGSPPHNNDNAEGETNLAALDNDATGKGNGEVVPGSDREETESDLGPDRLWMYWDEACDFWQRNPNDRTSTFTLPEFGLPVEPLSAIRVFLVVKATSRADIHTISLSHQEMIFYLAAVAHVWAAVDKGVVEDLGGARGEIIYGLIANRPRCPTLICTRDKKDSEAWADRLARWCGASYISEPILAVARLGPDVCTGSYPVTGSAVSLRSLQPDIFIPSTIEASYPTNPSLAELRETGLCHMLQGSRKGQYTPDRMILVLDMESIGENRFRQIFTTKATLSGAQHTIDIHTMVSLAGLCRWDFVQTDGTHAQDPAPANWLVLLQECSDPKRTLITHQKGLYTLEDMNPALRV</sequence>
<dbReference type="EMBL" id="JAGPNK010000047">
    <property type="protein sequence ID" value="KAH7302905.1"/>
    <property type="molecule type" value="Genomic_DNA"/>
</dbReference>
<evidence type="ECO:0000313" key="2">
    <source>
        <dbReference type="EMBL" id="KAH7302905.1"/>
    </source>
</evidence>
<reference evidence="2" key="1">
    <citation type="journal article" date="2021" name="Nat. Commun.">
        <title>Genetic determinants of endophytism in the Arabidopsis root mycobiome.</title>
        <authorList>
            <person name="Mesny F."/>
            <person name="Miyauchi S."/>
            <person name="Thiergart T."/>
            <person name="Pickel B."/>
            <person name="Atanasova L."/>
            <person name="Karlsson M."/>
            <person name="Huettel B."/>
            <person name="Barry K.W."/>
            <person name="Haridas S."/>
            <person name="Chen C."/>
            <person name="Bauer D."/>
            <person name="Andreopoulos W."/>
            <person name="Pangilinan J."/>
            <person name="LaButti K."/>
            <person name="Riley R."/>
            <person name="Lipzen A."/>
            <person name="Clum A."/>
            <person name="Drula E."/>
            <person name="Henrissat B."/>
            <person name="Kohler A."/>
            <person name="Grigoriev I.V."/>
            <person name="Martin F.M."/>
            <person name="Hacquard S."/>
        </authorList>
    </citation>
    <scope>NUCLEOTIDE SEQUENCE</scope>
    <source>
        <strain evidence="2">MPI-CAGE-CH-0235</strain>
    </source>
</reference>
<keyword evidence="3" id="KW-1185">Reference proteome</keyword>
<proteinExistence type="predicted"/>
<comment type="caution">
    <text evidence="2">The sequence shown here is derived from an EMBL/GenBank/DDBJ whole genome shotgun (WGS) entry which is preliminary data.</text>
</comment>
<organism evidence="2 3">
    <name type="scientific">Stachybotrys elegans</name>
    <dbReference type="NCBI Taxonomy" id="80388"/>
    <lineage>
        <taxon>Eukaryota</taxon>
        <taxon>Fungi</taxon>
        <taxon>Dikarya</taxon>
        <taxon>Ascomycota</taxon>
        <taxon>Pezizomycotina</taxon>
        <taxon>Sordariomycetes</taxon>
        <taxon>Hypocreomycetidae</taxon>
        <taxon>Hypocreales</taxon>
        <taxon>Stachybotryaceae</taxon>
        <taxon>Stachybotrys</taxon>
    </lineage>
</organism>